<evidence type="ECO:0000313" key="1">
    <source>
        <dbReference type="EMBL" id="CAH0536483.1"/>
    </source>
</evidence>
<dbReference type="EMBL" id="CAKLDM010000001">
    <property type="protein sequence ID" value="CAH0536483.1"/>
    <property type="molecule type" value="Genomic_DNA"/>
</dbReference>
<sequence length="262" mass="29826">MSDTNTLKESAEDIALNNTAGVYKLIKDNSTYWVKVCGENKSNFVRYISSLIAKAESLSFLKTNALLSPSERFEHEKLIISHLKEKGFPVPKIIDGNEDYFITMDAGTPFEHVDPKLVNEQLIEQLLQIFAVLHENDIAHGRPALRDILVNEDNEVQLIDFEEATLKANSKLKARDIFLLLMDLHRIESISQAAILDALFMWKEKVDEQDWVSLISMGNRLSKISFIAKAILKFKPRNKTSIQILKVLQILKVAQDRCTHSC</sequence>
<dbReference type="Gene3D" id="1.10.510.10">
    <property type="entry name" value="Transferase(Phosphotransferase) domain 1"/>
    <property type="match status" value="1"/>
</dbReference>
<evidence type="ECO:0008006" key="3">
    <source>
        <dbReference type="Google" id="ProtNLM"/>
    </source>
</evidence>
<comment type="caution">
    <text evidence="1">The sequence shown here is derived from an EMBL/GenBank/DDBJ whole genome shotgun (WGS) entry which is preliminary data.</text>
</comment>
<dbReference type="RefSeq" id="WP_237359850.1">
    <property type="nucleotide sequence ID" value="NZ_CAKLDM010000001.1"/>
</dbReference>
<dbReference type="Proteomes" id="UP000838748">
    <property type="component" value="Unassembled WGS sequence"/>
</dbReference>
<gene>
    <name evidence="1" type="ORF">VMF7928_00445</name>
</gene>
<dbReference type="InterPro" id="IPR011009">
    <property type="entry name" value="Kinase-like_dom_sf"/>
</dbReference>
<keyword evidence="2" id="KW-1185">Reference proteome</keyword>
<proteinExistence type="predicted"/>
<dbReference type="SUPFAM" id="SSF56112">
    <property type="entry name" value="Protein kinase-like (PK-like)"/>
    <property type="match status" value="1"/>
</dbReference>
<evidence type="ECO:0000313" key="2">
    <source>
        <dbReference type="Proteomes" id="UP000838748"/>
    </source>
</evidence>
<protein>
    <recommendedName>
        <fullName evidence="3">Serine/threonine protein kinase</fullName>
    </recommendedName>
</protein>
<name>A0ABM8ZZF5_9VIBR</name>
<reference evidence="1" key="1">
    <citation type="submission" date="2021-11" db="EMBL/GenBank/DDBJ databases">
        <authorList>
            <person name="Rodrigo-Torres L."/>
            <person name="Arahal R. D."/>
            <person name="Lucena T."/>
        </authorList>
    </citation>
    <scope>NUCLEOTIDE SEQUENCE</scope>
    <source>
        <strain evidence="1">CECT 7928</strain>
    </source>
</reference>
<organism evidence="1 2">
    <name type="scientific">Vibrio marisflavi CECT 7928</name>
    <dbReference type="NCBI Taxonomy" id="634439"/>
    <lineage>
        <taxon>Bacteria</taxon>
        <taxon>Pseudomonadati</taxon>
        <taxon>Pseudomonadota</taxon>
        <taxon>Gammaproteobacteria</taxon>
        <taxon>Vibrionales</taxon>
        <taxon>Vibrionaceae</taxon>
        <taxon>Vibrio</taxon>
    </lineage>
</organism>
<accession>A0ABM8ZZF5</accession>
<dbReference type="Pfam" id="PF06293">
    <property type="entry name" value="Kdo"/>
    <property type="match status" value="1"/>
</dbReference>